<organism evidence="3 4">
    <name type="scientific">Mycena pura</name>
    <dbReference type="NCBI Taxonomy" id="153505"/>
    <lineage>
        <taxon>Eukaryota</taxon>
        <taxon>Fungi</taxon>
        <taxon>Dikarya</taxon>
        <taxon>Basidiomycota</taxon>
        <taxon>Agaricomycotina</taxon>
        <taxon>Agaricomycetes</taxon>
        <taxon>Agaricomycetidae</taxon>
        <taxon>Agaricales</taxon>
        <taxon>Marasmiineae</taxon>
        <taxon>Mycenaceae</taxon>
        <taxon>Mycena</taxon>
    </lineage>
</organism>
<evidence type="ECO:0000256" key="2">
    <source>
        <dbReference type="SAM" id="MobiDB-lite"/>
    </source>
</evidence>
<feature type="coiled-coil region" evidence="1">
    <location>
        <begin position="103"/>
        <end position="148"/>
    </location>
</feature>
<evidence type="ECO:0000313" key="3">
    <source>
        <dbReference type="EMBL" id="KAJ7200031.1"/>
    </source>
</evidence>
<reference evidence="3" key="1">
    <citation type="submission" date="2023-03" db="EMBL/GenBank/DDBJ databases">
        <title>Massive genome expansion in bonnet fungi (Mycena s.s.) driven by repeated elements and novel gene families across ecological guilds.</title>
        <authorList>
            <consortium name="Lawrence Berkeley National Laboratory"/>
            <person name="Harder C.B."/>
            <person name="Miyauchi S."/>
            <person name="Viragh M."/>
            <person name="Kuo A."/>
            <person name="Thoen E."/>
            <person name="Andreopoulos B."/>
            <person name="Lu D."/>
            <person name="Skrede I."/>
            <person name="Drula E."/>
            <person name="Henrissat B."/>
            <person name="Morin E."/>
            <person name="Kohler A."/>
            <person name="Barry K."/>
            <person name="LaButti K."/>
            <person name="Morin E."/>
            <person name="Salamov A."/>
            <person name="Lipzen A."/>
            <person name="Mereny Z."/>
            <person name="Hegedus B."/>
            <person name="Baldrian P."/>
            <person name="Stursova M."/>
            <person name="Weitz H."/>
            <person name="Taylor A."/>
            <person name="Grigoriev I.V."/>
            <person name="Nagy L.G."/>
            <person name="Martin F."/>
            <person name="Kauserud H."/>
        </authorList>
    </citation>
    <scope>NUCLEOTIDE SEQUENCE</scope>
    <source>
        <strain evidence="3">9144</strain>
    </source>
</reference>
<gene>
    <name evidence="3" type="ORF">GGX14DRAFT_572464</name>
</gene>
<evidence type="ECO:0000313" key="4">
    <source>
        <dbReference type="Proteomes" id="UP001219525"/>
    </source>
</evidence>
<dbReference type="AlphaFoldDB" id="A0AAD6Y3X3"/>
<evidence type="ECO:0000256" key="1">
    <source>
        <dbReference type="SAM" id="Coils"/>
    </source>
</evidence>
<protein>
    <submittedName>
        <fullName evidence="3">Uncharacterized protein</fullName>
    </submittedName>
</protein>
<proteinExistence type="predicted"/>
<name>A0AAD6Y3X3_9AGAR</name>
<feature type="region of interest" description="Disordered" evidence="2">
    <location>
        <begin position="1065"/>
        <end position="1095"/>
    </location>
</feature>
<dbReference type="EMBL" id="JARJCW010000065">
    <property type="protein sequence ID" value="KAJ7200031.1"/>
    <property type="molecule type" value="Genomic_DNA"/>
</dbReference>
<dbReference type="Proteomes" id="UP001219525">
    <property type="component" value="Unassembled WGS sequence"/>
</dbReference>
<comment type="caution">
    <text evidence="3">The sequence shown here is derived from an EMBL/GenBank/DDBJ whole genome shotgun (WGS) entry which is preliminary data.</text>
</comment>
<accession>A0AAD6Y3X3</accession>
<keyword evidence="4" id="KW-1185">Reference proteome</keyword>
<sequence>MCGRKKRDSAADTFEDDTARIRPALDTLLRFTGSRKKRKRGGNPGLAAAREARWAERNAAPSSSNIELEDAPVLEDDSDKENDDVPLLKKPRMTEMKTLRQQVTYHKKTKQDLRDRLRDAKEETKAAYQDTRRVEKELQKTRAELQQRDETITGLKTQRSFLHRKVHGLEAKVSRFGDRLTTLFRNATALFDRRTKLPATFHLRTGAGKCAPVVDDVRVAFADLVAVDGVPANKVVQVFRRIGTVLGVQVEGDASRRTVGRCVDEAGNAAKLEFVAAAKNATGITLAGDGTSHKNETYESKFATIISDTSEGNKKLQFFLGLQMATNHTSETQRDGWIETVQSMWHLGYEAGLLDADDAREFWNLVTGFHSDHAEDQKKLFRLLEEYKVQCERDVRGEKTIRTMSTVQLESFLFKVTHEAVRAAGGVGGWDALSEGEKKASVEASWQRLVRDLGDEAFSKLSDEEKSDIDLFLWAGCCMHKEMNAFKGGVHGMAEFWRQCNLQRDSITATTQPHYIKAVGTAASERAEDVSTGGAVKLVSLCGAVFRHKDRKRGQQDSLRFFFDLELGFVICFPDSNNTRFQSHAEGCAVLITYLDLFIRFLTYVRENKGSRSLNHMEQNVFNGLHDIPTRHEICVITLYYLAVSVPYMREIRGHSHAGHNVLRLRELHENVIAHIDELIEHPELLLAADASYEAGAMDGKVWERPEAFYAVQHHARDLPHLRDLLVAFLVSAKVTWLRFSEEFSPDGRLASATLEQIERAWMEATNDLCEGSFGTFRQSSKMNPAMSLHQHNSRAMYKFNQTSDYLRALGPEMRAFLRRITRRQDASGETRAKRVELATHRQKVAHQNFEKDRVRKERAQAAREALDRITPILTVTELAYGFSQPSKSKDYLTVKAIDDQLGWHQTFGAPGMPKFKKEWGSTRADKYKTLLAAVDRYITSKQPRDIQGRLLPKPEPQDISETEFEAVPLPGFHAARHSSTVRRAVRCPTVATLRALTQPHAGGVSVVLNRRGPPRVAALLDRERHNMDKILSRGRIYRASPHCFPHRCSRHPTTLAAAAVVHPDVRGPRRREQRHGEPKAHARSPSVRSLYTNQTHQMAQYSVTDTTPRPKYLVMSPAATTADADLTRADYLTVRDPRRRP</sequence>
<keyword evidence="1" id="KW-0175">Coiled coil</keyword>
<feature type="compositionally biased region" description="Acidic residues" evidence="2">
    <location>
        <begin position="67"/>
        <end position="84"/>
    </location>
</feature>
<feature type="region of interest" description="Disordered" evidence="2">
    <location>
        <begin position="55"/>
        <end position="85"/>
    </location>
</feature>